<feature type="domain" description="Reverse transcriptase" evidence="19">
    <location>
        <begin position="668"/>
        <end position="847"/>
    </location>
</feature>
<dbReference type="Gene3D" id="2.40.70.10">
    <property type="entry name" value="Acid Proteases"/>
    <property type="match status" value="1"/>
</dbReference>
<dbReference type="InterPro" id="IPR001584">
    <property type="entry name" value="Integrase_cat-core"/>
</dbReference>
<feature type="domain" description="CCHC-type" evidence="18">
    <location>
        <begin position="377"/>
        <end position="392"/>
    </location>
</feature>
<dbReference type="Gene3D" id="3.30.70.270">
    <property type="match status" value="2"/>
</dbReference>
<keyword evidence="9" id="KW-0378">Hydrolase</keyword>
<feature type="region of interest" description="Disordered" evidence="17">
    <location>
        <begin position="307"/>
        <end position="348"/>
    </location>
</feature>
<dbReference type="SUPFAM" id="SSF56672">
    <property type="entry name" value="DNA/RNA polymerases"/>
    <property type="match status" value="1"/>
</dbReference>
<keyword evidence="15" id="KW-0233">DNA recombination</keyword>
<dbReference type="Gene3D" id="3.30.420.10">
    <property type="entry name" value="Ribonuclease H-like superfamily/Ribonuclease H"/>
    <property type="match status" value="1"/>
</dbReference>
<evidence type="ECO:0000256" key="6">
    <source>
        <dbReference type="ARBA" id="ARBA00022723"/>
    </source>
</evidence>
<dbReference type="PROSITE" id="PS50878">
    <property type="entry name" value="RT_POL"/>
    <property type="match status" value="1"/>
</dbReference>
<dbReference type="InterPro" id="IPR041373">
    <property type="entry name" value="RT_RNaseH"/>
</dbReference>
<dbReference type="Pfam" id="PF17917">
    <property type="entry name" value="RT_RNaseH"/>
    <property type="match status" value="1"/>
</dbReference>
<proteinExistence type="predicted"/>
<dbReference type="InterPro" id="IPR050951">
    <property type="entry name" value="Retrovirus_Pol_polyprotein"/>
</dbReference>
<reference evidence="21 22" key="1">
    <citation type="submission" date="2024-11" db="EMBL/GenBank/DDBJ databases">
        <title>Chromosome-level genome assembly of Eucalyptus globulus Labill. provides insights into its genome evolution.</title>
        <authorList>
            <person name="Li X."/>
        </authorList>
    </citation>
    <scope>NUCLEOTIDE SEQUENCE [LARGE SCALE GENOMIC DNA]</scope>
    <source>
        <strain evidence="21">CL2024</strain>
        <tissue evidence="21">Fresh tender leaves</tissue>
    </source>
</reference>
<dbReference type="SUPFAM" id="SSF53098">
    <property type="entry name" value="Ribonuclease H-like"/>
    <property type="match status" value="1"/>
</dbReference>
<evidence type="ECO:0000256" key="12">
    <source>
        <dbReference type="ARBA" id="ARBA00022918"/>
    </source>
</evidence>
<dbReference type="InterPro" id="IPR005162">
    <property type="entry name" value="Retrotrans_gag_dom"/>
</dbReference>
<protein>
    <recommendedName>
        <fullName evidence="1">RNA-directed DNA polymerase</fullName>
        <ecNumber evidence="1">2.7.7.49</ecNumber>
    </recommendedName>
</protein>
<dbReference type="SMART" id="SM00343">
    <property type="entry name" value="ZnF_C2HC"/>
    <property type="match status" value="1"/>
</dbReference>
<dbReference type="InterPro" id="IPR036875">
    <property type="entry name" value="Znf_CCHC_sf"/>
</dbReference>
<dbReference type="InterPro" id="IPR041588">
    <property type="entry name" value="Integrase_H2C2"/>
</dbReference>
<dbReference type="Gene3D" id="3.10.10.10">
    <property type="entry name" value="HIV Type 1 Reverse Transcriptase, subunit A, domain 1"/>
    <property type="match status" value="1"/>
</dbReference>
<dbReference type="FunFam" id="1.10.340.70:FF:000001">
    <property type="entry name" value="Retrovirus-related Pol polyprotein from transposon gypsy-like Protein"/>
    <property type="match status" value="1"/>
</dbReference>
<feature type="compositionally biased region" description="Low complexity" evidence="17">
    <location>
        <begin position="17"/>
        <end position="27"/>
    </location>
</feature>
<dbReference type="FunFam" id="3.30.70.270:FF:000020">
    <property type="entry name" value="Transposon Tf2-6 polyprotein-like Protein"/>
    <property type="match status" value="1"/>
</dbReference>
<dbReference type="Pfam" id="PF00098">
    <property type="entry name" value="zf-CCHC"/>
    <property type="match status" value="1"/>
</dbReference>
<evidence type="ECO:0000313" key="22">
    <source>
        <dbReference type="Proteomes" id="UP001634007"/>
    </source>
</evidence>
<feature type="domain" description="Integrase catalytic" evidence="20">
    <location>
        <begin position="1213"/>
        <end position="1376"/>
    </location>
</feature>
<evidence type="ECO:0000256" key="3">
    <source>
        <dbReference type="ARBA" id="ARBA00022679"/>
    </source>
</evidence>
<dbReference type="Pfam" id="PF00078">
    <property type="entry name" value="RVT_1"/>
    <property type="match status" value="1"/>
</dbReference>
<sequence>MSDQEPRTPAKRASRAVTRGRAPTRVGTRGGRGRAPAQASASGMIPPVIDARVAPPSVGAGVAAPGEQGSVGIDQALDAMREMMGQQARDQTAAFTAAVGAATTAAANAAVAAAVPAAAQAEGPPGIVVGNRPIHQLVEQFLKLNPPQFIGTGDPEAATSWIKKLEKAFTLLMCNETEKVLLATYQLDGVADTWWKTTRETIFPEGVVPEWNAFREAFNVKYFSETAKEVKMAEFQRLRQGSLTVDQYEAKFAELSQYAPELIANPVNRARRFREGFKPDLRSTLISLNLRTYNDLYERAQMIERDQNERAASSGSRFNSSRDAIRHGKRPMVGGRFQIPPNRKSGISKFGPNQNGVCRWCGRRHGSAPCQSRPGTCFECGQLGHMARNCPKRMRGQPQLPPPPPRGQIRGYAPQNVPQGGQQRPPAQGTVYAITQGQAEAAPNVITGMVSLNDQPAYALFDPGATHSFIAEQYVKLIGVSPILLESAMCIATPLKDKVITALGCLGCKLVIGEREGKIDLLVLAMYDFDLIIGMDWLTKQRAKMDCYRKTIQFDPIEGDSFEFVGSRGGPSIVLISSQETTRLLDEGCQGYLATVVDTTVEELKVEDIPVVQEFPDVFPKELPGLPPEREIEFVIELAPGTEPISKAPYRMALTELKELKVQMQELLDKGFIRPSASPWGAPVLFVKKKDGSLRLCIDYRQLNQVTIKNKYPLPRIDDLFDQLQGASMFSKIDLRTGYHQLRIKKEDIPKSAFRTRYGHYEFTVMPFGLTNAPAAFMDMMNRIFKEYLDQFVIVFIDDILVYSRSDEEHENHLRLVLQTLRTHQLYAKFSKCEFWLTRVAFLGHVISREGISVDPSKIEAVINWQRPTSVTEIRSFLGLAGYYRRFVEGFSALASPLTKLTKKSEKFIWTDKCERSFQELKEKLTTAPVLTIPSGPGGFEIYSDASFRGLGCVLMQHGRVVAYASRQLRPHELNYPTHDLELAAIIFALKIWRHYLCGEKFQIFTDHQSLKYLFSQKELNMRQRRWMELLKDYDCDILYHPGKANKVADALSRKSSVAHILIKEWNLIERARDSVFKFEVGHLSSFMATLRIEPDVQVRIKQLQPTDPDVQRILQEDAKKRKADFQISDDGTLRFQGRLVVPDDVELREEILSKAHRSSYSIHPGSTKMYQNLRQHYWWSGMKADIAKHVAKCLTCQQVKAQHCKPGGLLQPLAIPEWKWEHITMDFVTGLPRSQRGNDSIWVVVDRLTKSAHFIAVRKDLSLDRHADLYVRQVVRMHGVPVTITSDRDPRFTAAFWKSLQSALGTKLQYSTAYHPQIDGQSERTIQTLEDMLRACVIDFKGSWEDQLHLVEFAYNNSYQQSIQMAPFEALYGRACRTPVCWDEVGERKITGPELVQQSVDAVTVIRDRLKTAQSRQKSYADKRRRSLEFQVGDHVFLKVSPMRGTSGFGKKGKLSPRYVGPFEILERIGTLAYRLALPPRLAQVHDVFHVSMLRKYEPDPTHVLNFEELDVDDRVSYVERPVQIVDRKEQVLRTKTIPLVKVVWQHHGTEGATWETEESMRELYPHLFNQVL</sequence>
<dbReference type="SUPFAM" id="SSF50630">
    <property type="entry name" value="Acid proteases"/>
    <property type="match status" value="1"/>
</dbReference>
<keyword evidence="2" id="KW-0645">Protease</keyword>
<evidence type="ECO:0000256" key="10">
    <source>
        <dbReference type="ARBA" id="ARBA00022842"/>
    </source>
</evidence>
<organism evidence="21 22">
    <name type="scientific">Eucalyptus globulus</name>
    <name type="common">Tasmanian blue gum</name>
    <dbReference type="NCBI Taxonomy" id="34317"/>
    <lineage>
        <taxon>Eukaryota</taxon>
        <taxon>Viridiplantae</taxon>
        <taxon>Streptophyta</taxon>
        <taxon>Embryophyta</taxon>
        <taxon>Tracheophyta</taxon>
        <taxon>Spermatophyta</taxon>
        <taxon>Magnoliopsida</taxon>
        <taxon>eudicotyledons</taxon>
        <taxon>Gunneridae</taxon>
        <taxon>Pentapetalae</taxon>
        <taxon>rosids</taxon>
        <taxon>malvids</taxon>
        <taxon>Myrtales</taxon>
        <taxon>Myrtaceae</taxon>
        <taxon>Myrtoideae</taxon>
        <taxon>Eucalypteae</taxon>
        <taxon>Eucalyptus</taxon>
    </lineage>
</organism>
<accession>A0ABD3JSP8</accession>
<dbReference type="PANTHER" id="PTHR37984">
    <property type="entry name" value="PROTEIN CBG26694"/>
    <property type="match status" value="1"/>
</dbReference>
<dbReference type="InterPro" id="IPR056924">
    <property type="entry name" value="SH3_Tf2-1"/>
</dbReference>
<evidence type="ECO:0000256" key="17">
    <source>
        <dbReference type="SAM" id="MobiDB-lite"/>
    </source>
</evidence>
<dbReference type="Gene3D" id="4.10.60.10">
    <property type="entry name" value="Zinc finger, CCHC-type"/>
    <property type="match status" value="1"/>
</dbReference>
<dbReference type="EMBL" id="JBJKBG010000007">
    <property type="protein sequence ID" value="KAL3730498.1"/>
    <property type="molecule type" value="Genomic_DNA"/>
</dbReference>
<dbReference type="GO" id="GO:0015074">
    <property type="term" value="P:DNA integration"/>
    <property type="evidence" value="ECO:0007669"/>
    <property type="project" value="UniProtKB-KW"/>
</dbReference>
<dbReference type="EC" id="2.7.7.49" evidence="1"/>
<dbReference type="FunFam" id="3.10.10.10:FF:000007">
    <property type="entry name" value="Retrovirus-related Pol polyprotein from transposon 17.6-like Protein"/>
    <property type="match status" value="1"/>
</dbReference>
<dbReference type="InterPro" id="IPR036397">
    <property type="entry name" value="RNaseH_sf"/>
</dbReference>
<dbReference type="PANTHER" id="PTHR37984:SF5">
    <property type="entry name" value="PROTEIN NYNRIN-LIKE"/>
    <property type="match status" value="1"/>
</dbReference>
<dbReference type="CDD" id="cd00303">
    <property type="entry name" value="retropepsin_like"/>
    <property type="match status" value="1"/>
</dbReference>
<evidence type="ECO:0000313" key="21">
    <source>
        <dbReference type="EMBL" id="KAL3730498.1"/>
    </source>
</evidence>
<dbReference type="InterPro" id="IPR043128">
    <property type="entry name" value="Rev_trsase/Diguanyl_cyclase"/>
</dbReference>
<keyword evidence="5" id="KW-0540">Nuclease</keyword>
<keyword evidence="16" id="KW-0862">Zinc</keyword>
<evidence type="ECO:0000259" key="18">
    <source>
        <dbReference type="PROSITE" id="PS50158"/>
    </source>
</evidence>
<comment type="caution">
    <text evidence="21">The sequence shown here is derived from an EMBL/GenBank/DDBJ whole genome shotgun (WGS) entry which is preliminary data.</text>
</comment>
<keyword evidence="22" id="KW-1185">Reference proteome</keyword>
<dbReference type="Pfam" id="PF08284">
    <property type="entry name" value="RVP_2"/>
    <property type="match status" value="1"/>
</dbReference>
<dbReference type="PROSITE" id="PS50994">
    <property type="entry name" value="INTEGRASE"/>
    <property type="match status" value="1"/>
</dbReference>
<dbReference type="GO" id="GO:0006310">
    <property type="term" value="P:DNA recombination"/>
    <property type="evidence" value="ECO:0007669"/>
    <property type="project" value="UniProtKB-KW"/>
</dbReference>
<dbReference type="GO" id="GO:0003887">
    <property type="term" value="F:DNA-directed DNA polymerase activity"/>
    <property type="evidence" value="ECO:0007669"/>
    <property type="project" value="UniProtKB-KW"/>
</dbReference>
<dbReference type="Proteomes" id="UP001634007">
    <property type="component" value="Unassembled WGS sequence"/>
</dbReference>
<dbReference type="CDD" id="cd01647">
    <property type="entry name" value="RT_LTR"/>
    <property type="match status" value="1"/>
</dbReference>
<gene>
    <name evidence="21" type="ORF">ACJRO7_027500</name>
</gene>
<dbReference type="InterPro" id="IPR001878">
    <property type="entry name" value="Znf_CCHC"/>
</dbReference>
<dbReference type="GO" id="GO:0004190">
    <property type="term" value="F:aspartic-type endopeptidase activity"/>
    <property type="evidence" value="ECO:0007669"/>
    <property type="project" value="UniProtKB-KW"/>
</dbReference>
<dbReference type="InterPro" id="IPR021109">
    <property type="entry name" value="Peptidase_aspartic_dom_sf"/>
</dbReference>
<keyword evidence="3" id="KW-0808">Transferase</keyword>
<keyword evidence="10" id="KW-0460">Magnesium</keyword>
<keyword evidence="11" id="KW-0229">DNA integration</keyword>
<evidence type="ECO:0000256" key="11">
    <source>
        <dbReference type="ARBA" id="ARBA00022908"/>
    </source>
</evidence>
<evidence type="ECO:0000256" key="8">
    <source>
        <dbReference type="ARBA" id="ARBA00022759"/>
    </source>
</evidence>
<evidence type="ECO:0000256" key="9">
    <source>
        <dbReference type="ARBA" id="ARBA00022801"/>
    </source>
</evidence>
<dbReference type="GO" id="GO:0008270">
    <property type="term" value="F:zinc ion binding"/>
    <property type="evidence" value="ECO:0007669"/>
    <property type="project" value="UniProtKB-KW"/>
</dbReference>
<evidence type="ECO:0000256" key="13">
    <source>
        <dbReference type="ARBA" id="ARBA00022932"/>
    </source>
</evidence>
<keyword evidence="8" id="KW-0255">Endonuclease</keyword>
<evidence type="ECO:0000256" key="7">
    <source>
        <dbReference type="ARBA" id="ARBA00022750"/>
    </source>
</evidence>
<dbReference type="Pfam" id="PF03732">
    <property type="entry name" value="Retrotrans_gag"/>
    <property type="match status" value="1"/>
</dbReference>
<evidence type="ECO:0000256" key="15">
    <source>
        <dbReference type="ARBA" id="ARBA00023172"/>
    </source>
</evidence>
<dbReference type="Pfam" id="PF17921">
    <property type="entry name" value="Integrase_H2C2"/>
    <property type="match status" value="1"/>
</dbReference>
<dbReference type="FunFam" id="3.10.20.370:FF:000001">
    <property type="entry name" value="Retrovirus-related Pol polyprotein from transposon 17.6-like protein"/>
    <property type="match status" value="1"/>
</dbReference>
<evidence type="ECO:0000256" key="1">
    <source>
        <dbReference type="ARBA" id="ARBA00012493"/>
    </source>
</evidence>
<feature type="region of interest" description="Disordered" evidence="17">
    <location>
        <begin position="1"/>
        <end position="41"/>
    </location>
</feature>
<keyword evidence="16" id="KW-0863">Zinc-finger</keyword>
<dbReference type="CDD" id="cd09274">
    <property type="entry name" value="RNase_HI_RT_Ty3"/>
    <property type="match status" value="1"/>
</dbReference>
<keyword evidence="13" id="KW-0239">DNA-directed DNA polymerase</keyword>
<keyword evidence="12" id="KW-0695">RNA-directed DNA polymerase</keyword>
<feature type="compositionally biased region" description="Low complexity" evidence="17">
    <location>
        <begin position="418"/>
        <end position="427"/>
    </location>
</feature>
<evidence type="ECO:0000256" key="2">
    <source>
        <dbReference type="ARBA" id="ARBA00022670"/>
    </source>
</evidence>
<dbReference type="PROSITE" id="PS50158">
    <property type="entry name" value="ZF_CCHC"/>
    <property type="match status" value="1"/>
</dbReference>
<dbReference type="InterPro" id="IPR043502">
    <property type="entry name" value="DNA/RNA_pol_sf"/>
</dbReference>
<dbReference type="Pfam" id="PF24626">
    <property type="entry name" value="SH3_Tf2-1"/>
    <property type="match status" value="1"/>
</dbReference>
<dbReference type="Gene3D" id="1.10.340.70">
    <property type="match status" value="1"/>
</dbReference>
<evidence type="ECO:0000259" key="20">
    <source>
        <dbReference type="PROSITE" id="PS50994"/>
    </source>
</evidence>
<evidence type="ECO:0000256" key="16">
    <source>
        <dbReference type="PROSITE-ProRule" id="PRU00047"/>
    </source>
</evidence>
<dbReference type="GO" id="GO:0006508">
    <property type="term" value="P:proteolysis"/>
    <property type="evidence" value="ECO:0007669"/>
    <property type="project" value="UniProtKB-KW"/>
</dbReference>
<evidence type="ECO:0000256" key="5">
    <source>
        <dbReference type="ARBA" id="ARBA00022722"/>
    </source>
</evidence>
<feature type="compositionally biased region" description="Polar residues" evidence="17">
    <location>
        <begin position="310"/>
        <end position="322"/>
    </location>
</feature>
<evidence type="ECO:0000256" key="14">
    <source>
        <dbReference type="ARBA" id="ARBA00023125"/>
    </source>
</evidence>
<dbReference type="InterPro" id="IPR000477">
    <property type="entry name" value="RT_dom"/>
</dbReference>
<dbReference type="GO" id="GO:0003677">
    <property type="term" value="F:DNA binding"/>
    <property type="evidence" value="ECO:0007669"/>
    <property type="project" value="UniProtKB-KW"/>
</dbReference>
<name>A0ABD3JSP8_EUCGL</name>
<keyword evidence="6" id="KW-0479">Metal-binding</keyword>
<keyword evidence="14" id="KW-0238">DNA-binding</keyword>
<keyword evidence="4" id="KW-0548">Nucleotidyltransferase</keyword>
<keyword evidence="7" id="KW-0064">Aspartyl protease</keyword>
<evidence type="ECO:0000256" key="4">
    <source>
        <dbReference type="ARBA" id="ARBA00022695"/>
    </source>
</evidence>
<evidence type="ECO:0000259" key="19">
    <source>
        <dbReference type="PROSITE" id="PS50878"/>
    </source>
</evidence>
<feature type="region of interest" description="Disordered" evidence="17">
    <location>
        <begin position="395"/>
        <end position="427"/>
    </location>
</feature>
<dbReference type="InterPro" id="IPR012337">
    <property type="entry name" value="RNaseH-like_sf"/>
</dbReference>
<dbReference type="GO" id="GO:0004519">
    <property type="term" value="F:endonuclease activity"/>
    <property type="evidence" value="ECO:0007669"/>
    <property type="project" value="UniProtKB-KW"/>
</dbReference>
<dbReference type="SUPFAM" id="SSF57756">
    <property type="entry name" value="Retrovirus zinc finger-like domains"/>
    <property type="match status" value="1"/>
</dbReference>
<dbReference type="GO" id="GO:0003964">
    <property type="term" value="F:RNA-directed DNA polymerase activity"/>
    <property type="evidence" value="ECO:0007669"/>
    <property type="project" value="UniProtKB-KW"/>
</dbReference>
<dbReference type="Gene3D" id="3.10.20.370">
    <property type="match status" value="1"/>
</dbReference>